<protein>
    <submittedName>
        <fullName evidence="2">Putative salivary lipocalin</fullName>
    </submittedName>
</protein>
<organism evidence="2">
    <name type="scientific">Ixodes ricinus</name>
    <name type="common">Common tick</name>
    <name type="synonym">Acarus ricinus</name>
    <dbReference type="NCBI Taxonomy" id="34613"/>
    <lineage>
        <taxon>Eukaryota</taxon>
        <taxon>Metazoa</taxon>
        <taxon>Ecdysozoa</taxon>
        <taxon>Arthropoda</taxon>
        <taxon>Chelicerata</taxon>
        <taxon>Arachnida</taxon>
        <taxon>Acari</taxon>
        <taxon>Parasitiformes</taxon>
        <taxon>Ixodida</taxon>
        <taxon>Ixodoidea</taxon>
        <taxon>Ixodidae</taxon>
        <taxon>Ixodinae</taxon>
        <taxon>Ixodes</taxon>
    </lineage>
</organism>
<dbReference type="GO" id="GO:0043176">
    <property type="term" value="F:amine binding"/>
    <property type="evidence" value="ECO:0007669"/>
    <property type="project" value="InterPro"/>
</dbReference>
<dbReference type="Gene3D" id="2.40.128.20">
    <property type="match status" value="1"/>
</dbReference>
<feature type="chain" id="PRO_5025553864" evidence="1">
    <location>
        <begin position="21"/>
        <end position="177"/>
    </location>
</feature>
<sequence length="177" mass="20663">MTALFFLGILFLCHTHATLSQNREADNPDAKEVMWKLPKTFMLQSLGNYTHLICGYQHFYNDTRGNRKYDLLFKYPDRIFSQPLYVKDVTNNKIYMGTRPEKYFGADRELDILYSNMQSCMITRNPDEKIPEACNLMVTKASFEDPPQICLQKFKDHCKGQAFKYTIKGCPYPGNQN</sequence>
<evidence type="ECO:0000313" key="2">
    <source>
        <dbReference type="EMBL" id="MXU95040.1"/>
    </source>
</evidence>
<dbReference type="InterPro" id="IPR012674">
    <property type="entry name" value="Calycin"/>
</dbReference>
<evidence type="ECO:0000256" key="1">
    <source>
        <dbReference type="SAM" id="SignalP"/>
    </source>
</evidence>
<dbReference type="AlphaFoldDB" id="A0A6B0UYS9"/>
<name>A0A6B0UYS9_IXORI</name>
<dbReference type="GO" id="GO:0030682">
    <property type="term" value="P:symbiont-mediated perturbation of host defenses"/>
    <property type="evidence" value="ECO:0007669"/>
    <property type="project" value="InterPro"/>
</dbReference>
<dbReference type="EMBL" id="GIFC01012957">
    <property type="protein sequence ID" value="MXU95040.1"/>
    <property type="molecule type" value="Transcribed_RNA"/>
</dbReference>
<proteinExistence type="predicted"/>
<keyword evidence="1" id="KW-0732">Signal</keyword>
<reference evidence="2" key="1">
    <citation type="submission" date="2019-12" db="EMBL/GenBank/DDBJ databases">
        <title>An insight into the sialome of adult female Ixodes ricinus ticks feeding for 6 days.</title>
        <authorList>
            <person name="Perner J."/>
            <person name="Ribeiro J.M.C."/>
        </authorList>
    </citation>
    <scope>NUCLEOTIDE SEQUENCE</scope>
    <source>
        <strain evidence="2">Semi-engorged</strain>
        <tissue evidence="2">Salivary glands</tissue>
    </source>
</reference>
<dbReference type="SUPFAM" id="SSF50814">
    <property type="entry name" value="Lipocalins"/>
    <property type="match status" value="1"/>
</dbReference>
<feature type="signal peptide" evidence="1">
    <location>
        <begin position="1"/>
        <end position="20"/>
    </location>
</feature>
<accession>A0A6B0UYS9</accession>
<dbReference type="Pfam" id="PF02098">
    <property type="entry name" value="His_binding"/>
    <property type="match status" value="1"/>
</dbReference>
<dbReference type="InterPro" id="IPR002970">
    <property type="entry name" value="Tick_his-bd"/>
</dbReference>